<dbReference type="OrthoDB" id="6044770at2759"/>
<organism evidence="2">
    <name type="scientific">Cyprideis torosa</name>
    <dbReference type="NCBI Taxonomy" id="163714"/>
    <lineage>
        <taxon>Eukaryota</taxon>
        <taxon>Metazoa</taxon>
        <taxon>Ecdysozoa</taxon>
        <taxon>Arthropoda</taxon>
        <taxon>Crustacea</taxon>
        <taxon>Oligostraca</taxon>
        <taxon>Ostracoda</taxon>
        <taxon>Podocopa</taxon>
        <taxon>Podocopida</taxon>
        <taxon>Cytherocopina</taxon>
        <taxon>Cytheroidea</taxon>
        <taxon>Cytherideidae</taxon>
        <taxon>Cyprideis</taxon>
    </lineage>
</organism>
<proteinExistence type="predicted"/>
<reference evidence="2" key="1">
    <citation type="submission" date="2020-11" db="EMBL/GenBank/DDBJ databases">
        <authorList>
            <person name="Tran Van P."/>
        </authorList>
    </citation>
    <scope>NUCLEOTIDE SEQUENCE</scope>
</reference>
<gene>
    <name evidence="2" type="ORF">CTOB1V02_LOCUS11720</name>
</gene>
<accession>A0A7R8WNK7</accession>
<dbReference type="Pfam" id="PF00656">
    <property type="entry name" value="Peptidase_C14"/>
    <property type="match status" value="1"/>
</dbReference>
<protein>
    <submittedName>
        <fullName evidence="2">Uncharacterized protein</fullName>
    </submittedName>
</protein>
<dbReference type="InterPro" id="IPR001309">
    <property type="entry name" value="Pept_C14_p20"/>
</dbReference>
<sequence>MPFERASEMFIRKADKWNNGIQTTSLEGWNLSELPRGLCIIINVKDFKHDPFPKKSSKSWYRHGSQKDVENLVATFHELYFKVQVHANPTKKAGTIMADMIDILEYPELQIAGPFEEFYFNPHLAVDSVSNDTVKDDRDNDDDVKNGIINGGRVEDGPMKNDTVKDYHVKDDRVKDDSVKDDSVKDDSVKDDSVKDDPVTDHPVKVDAVKDNPI</sequence>
<name>A0A7R8WNK7_9CRUS</name>
<dbReference type="PROSITE" id="PS50208">
    <property type="entry name" value="CASPASE_P20"/>
    <property type="match status" value="1"/>
</dbReference>
<dbReference type="EMBL" id="OB667234">
    <property type="protein sequence ID" value="CAD7233901.1"/>
    <property type="molecule type" value="Genomic_DNA"/>
</dbReference>
<dbReference type="AlphaFoldDB" id="A0A7R8WNK7"/>
<dbReference type="InterPro" id="IPR011600">
    <property type="entry name" value="Pept_C14_caspase"/>
</dbReference>
<dbReference type="InterPro" id="IPR029030">
    <property type="entry name" value="Caspase-like_dom_sf"/>
</dbReference>
<dbReference type="SUPFAM" id="SSF52129">
    <property type="entry name" value="Caspase-like"/>
    <property type="match status" value="1"/>
</dbReference>
<dbReference type="GO" id="GO:0006508">
    <property type="term" value="P:proteolysis"/>
    <property type="evidence" value="ECO:0007669"/>
    <property type="project" value="InterPro"/>
</dbReference>
<dbReference type="GO" id="GO:0004197">
    <property type="term" value="F:cysteine-type endopeptidase activity"/>
    <property type="evidence" value="ECO:0007669"/>
    <property type="project" value="InterPro"/>
</dbReference>
<evidence type="ECO:0000313" key="2">
    <source>
        <dbReference type="EMBL" id="CAD7233901.1"/>
    </source>
</evidence>
<dbReference type="Gene3D" id="3.40.50.1460">
    <property type="match status" value="1"/>
</dbReference>
<feature type="compositionally biased region" description="Basic and acidic residues" evidence="1">
    <location>
        <begin position="153"/>
        <end position="214"/>
    </location>
</feature>
<feature type="region of interest" description="Disordered" evidence="1">
    <location>
        <begin position="131"/>
        <end position="214"/>
    </location>
</feature>
<evidence type="ECO:0000256" key="1">
    <source>
        <dbReference type="SAM" id="MobiDB-lite"/>
    </source>
</evidence>